<evidence type="ECO:0000256" key="5">
    <source>
        <dbReference type="SAM" id="Phobius"/>
    </source>
</evidence>
<reference evidence="6" key="1">
    <citation type="submission" date="2021-03" db="EMBL/GenBank/DDBJ databases">
        <title>Comparative genomics and phylogenomic investigation of the class Geoglossomycetes provide insights into ecological specialization and systematics.</title>
        <authorList>
            <person name="Melie T."/>
            <person name="Pirro S."/>
            <person name="Miller A.N."/>
            <person name="Quandt A."/>
        </authorList>
    </citation>
    <scope>NUCLEOTIDE SEQUENCE</scope>
    <source>
        <strain evidence="6">GBOQ0MN5Z8</strain>
    </source>
</reference>
<dbReference type="Gene3D" id="1.20.58.340">
    <property type="entry name" value="Magnesium transport protein CorA, transmembrane region"/>
    <property type="match status" value="1"/>
</dbReference>
<evidence type="ECO:0000313" key="6">
    <source>
        <dbReference type="EMBL" id="KAH0538554.1"/>
    </source>
</evidence>
<organism evidence="6 7">
    <name type="scientific">Glutinoglossum americanum</name>
    <dbReference type="NCBI Taxonomy" id="1670608"/>
    <lineage>
        <taxon>Eukaryota</taxon>
        <taxon>Fungi</taxon>
        <taxon>Dikarya</taxon>
        <taxon>Ascomycota</taxon>
        <taxon>Pezizomycotina</taxon>
        <taxon>Geoglossomycetes</taxon>
        <taxon>Geoglossales</taxon>
        <taxon>Geoglossaceae</taxon>
        <taxon>Glutinoglossum</taxon>
    </lineage>
</organism>
<evidence type="ECO:0000256" key="2">
    <source>
        <dbReference type="ARBA" id="ARBA00022692"/>
    </source>
</evidence>
<dbReference type="SUPFAM" id="SSF144083">
    <property type="entry name" value="Magnesium transport protein CorA, transmembrane region"/>
    <property type="match status" value="1"/>
</dbReference>
<keyword evidence="3 5" id="KW-1133">Transmembrane helix</keyword>
<evidence type="ECO:0000256" key="3">
    <source>
        <dbReference type="ARBA" id="ARBA00022989"/>
    </source>
</evidence>
<evidence type="ECO:0000256" key="4">
    <source>
        <dbReference type="ARBA" id="ARBA00023136"/>
    </source>
</evidence>
<dbReference type="EMBL" id="JAGHQL010000104">
    <property type="protein sequence ID" value="KAH0538554.1"/>
    <property type="molecule type" value="Genomic_DNA"/>
</dbReference>
<accession>A0A9P8I8C7</accession>
<keyword evidence="7" id="KW-1185">Reference proteome</keyword>
<protein>
    <submittedName>
        <fullName evidence="6">Uncharacterized protein</fullName>
    </submittedName>
</protein>
<gene>
    <name evidence="6" type="ORF">FGG08_004842</name>
</gene>
<proteinExistence type="predicted"/>
<evidence type="ECO:0000313" key="7">
    <source>
        <dbReference type="Proteomes" id="UP000698800"/>
    </source>
</evidence>
<feature type="transmembrane region" description="Helical" evidence="5">
    <location>
        <begin position="367"/>
        <end position="386"/>
    </location>
</feature>
<evidence type="ECO:0000256" key="1">
    <source>
        <dbReference type="ARBA" id="ARBA00004141"/>
    </source>
</evidence>
<dbReference type="InterPro" id="IPR045863">
    <property type="entry name" value="CorA_TM1_TM2"/>
</dbReference>
<comment type="subcellular location">
    <subcellularLocation>
        <location evidence="1">Membrane</location>
        <topology evidence="1">Multi-pass membrane protein</topology>
    </subcellularLocation>
</comment>
<dbReference type="Proteomes" id="UP000698800">
    <property type="component" value="Unassembled WGS sequence"/>
</dbReference>
<keyword evidence="4 5" id="KW-0472">Membrane</keyword>
<keyword evidence="2 5" id="KW-0812">Transmembrane</keyword>
<name>A0A9P8I8C7_9PEZI</name>
<dbReference type="GO" id="GO:0016020">
    <property type="term" value="C:membrane"/>
    <property type="evidence" value="ECO:0007669"/>
    <property type="project" value="UniProtKB-SubCell"/>
</dbReference>
<feature type="transmembrane region" description="Helical" evidence="5">
    <location>
        <begin position="398"/>
        <end position="420"/>
    </location>
</feature>
<dbReference type="InterPro" id="IPR002523">
    <property type="entry name" value="MgTranspt_CorA/ZnTranspt_ZntB"/>
</dbReference>
<dbReference type="AlphaFoldDB" id="A0A9P8I8C7"/>
<sequence>MTEIRFQSYLEYITHLSLGYPEFGWLRDFLSQPGASPSVTRVLLVDSVKDGHLQTQDFPGPSRTLSEALKHRMEDVQTRILVVSYFQSWNIDREVIDAIGMHYMLDPWFLWGHLDHYYASGDALCLPHVRSTRRVFVEPLRSERTSVEVTCGGAGISALFFNGSSRGGTGNTIVVFARDSKPCTSSLSQFSRNKLRASDFSDLPVYLRRMPSARFNAALKKLTPDEVRSADRTPIDYIYPFARLFAAELNDRVQQLAAKLEDQFTFGAAGQANTEILEGSWAALHDIQIDLSASFKSLSAFTPSESPNAITPLLEDFKDLQQLAEQAQQDLRDYLNRHVGMMSLKESRLGVEASERSITQAKSVNRLTKLAFVFIPLSFASSVFGMNFKELGTGQLNIWIFGVTASLMVVLVALIAFGLTKLPKRRGRAK</sequence>
<dbReference type="OrthoDB" id="3231000at2759"/>
<dbReference type="GO" id="GO:0046873">
    <property type="term" value="F:metal ion transmembrane transporter activity"/>
    <property type="evidence" value="ECO:0007669"/>
    <property type="project" value="InterPro"/>
</dbReference>
<dbReference type="Pfam" id="PF01544">
    <property type="entry name" value="CorA"/>
    <property type="match status" value="1"/>
</dbReference>
<comment type="caution">
    <text evidence="6">The sequence shown here is derived from an EMBL/GenBank/DDBJ whole genome shotgun (WGS) entry which is preliminary data.</text>
</comment>